<dbReference type="PROSITE" id="PS50835">
    <property type="entry name" value="IG_LIKE"/>
    <property type="match status" value="1"/>
</dbReference>
<evidence type="ECO:0000313" key="3">
    <source>
        <dbReference type="Proteomes" id="UP000596742"/>
    </source>
</evidence>
<dbReference type="EMBL" id="UYJE01009064">
    <property type="protein sequence ID" value="VDI69721.1"/>
    <property type="molecule type" value="Genomic_DNA"/>
</dbReference>
<gene>
    <name evidence="2" type="ORF">MGAL_10B069038</name>
</gene>
<dbReference type="InterPro" id="IPR007110">
    <property type="entry name" value="Ig-like_dom"/>
</dbReference>
<name>A0A8B6GW88_MYTGA</name>
<organism evidence="2 3">
    <name type="scientific">Mytilus galloprovincialis</name>
    <name type="common">Mediterranean mussel</name>
    <dbReference type="NCBI Taxonomy" id="29158"/>
    <lineage>
        <taxon>Eukaryota</taxon>
        <taxon>Metazoa</taxon>
        <taxon>Spiralia</taxon>
        <taxon>Lophotrochozoa</taxon>
        <taxon>Mollusca</taxon>
        <taxon>Bivalvia</taxon>
        <taxon>Autobranchia</taxon>
        <taxon>Pteriomorphia</taxon>
        <taxon>Mytilida</taxon>
        <taxon>Mytiloidea</taxon>
        <taxon>Mytilidae</taxon>
        <taxon>Mytilinae</taxon>
        <taxon>Mytilus</taxon>
    </lineage>
</organism>
<dbReference type="OrthoDB" id="10380422at2759"/>
<dbReference type="AlphaFoldDB" id="A0A8B6GW88"/>
<accession>A0A8B6GW88</accession>
<dbReference type="Proteomes" id="UP000596742">
    <property type="component" value="Unassembled WGS sequence"/>
</dbReference>
<evidence type="ECO:0000259" key="1">
    <source>
        <dbReference type="PROSITE" id="PS50835"/>
    </source>
</evidence>
<evidence type="ECO:0000313" key="2">
    <source>
        <dbReference type="EMBL" id="VDI69721.1"/>
    </source>
</evidence>
<sequence>MSYFLDETNRNTSGPARNFLCTDDTSTQNNYHIYYKAVIGIFKIQAIQQTVVYKSKETINGSLIEYNCLTLNTDKCVIHNNTYQLQVEWTSSYEKTQKTPTNETQVYVYTCKSNGSNMEENLQCNKTFKIYYSNKTIYLMDSKHVSTGYYECAIDENDAFQNITSSSDMELVILNKAKNNAENIVRHHESQNLPMEGYSSIERSRFIQVGQTVSYTASRVSRSSTSNERRHGLEPAVISNRTRNQNQRVSNEKQNLQESFLRNQTNGITNIDKHILNYTEVQFDNNTLSPKFYIHGSENRTPYADIDLSIKAAPLPDRESDDNEVDDN</sequence>
<feature type="domain" description="Ig-like" evidence="1">
    <location>
        <begin position="45"/>
        <end position="170"/>
    </location>
</feature>
<comment type="caution">
    <text evidence="2">The sequence shown here is derived from an EMBL/GenBank/DDBJ whole genome shotgun (WGS) entry which is preliminary data.</text>
</comment>
<protein>
    <recommendedName>
        <fullName evidence="1">Ig-like domain-containing protein</fullName>
    </recommendedName>
</protein>
<keyword evidence="3" id="KW-1185">Reference proteome</keyword>
<reference evidence="2" key="1">
    <citation type="submission" date="2018-11" db="EMBL/GenBank/DDBJ databases">
        <authorList>
            <person name="Alioto T."/>
            <person name="Alioto T."/>
        </authorList>
    </citation>
    <scope>NUCLEOTIDE SEQUENCE</scope>
</reference>
<proteinExistence type="predicted"/>